<protein>
    <recommendedName>
        <fullName evidence="4">LppA-like lipoprotein</fullName>
    </recommendedName>
</protein>
<dbReference type="Proteomes" id="UP000294508">
    <property type="component" value="Unassembled WGS sequence"/>
</dbReference>
<keyword evidence="3" id="KW-1185">Reference proteome</keyword>
<name>A0A4V6NN71_9ACTN</name>
<evidence type="ECO:0008006" key="4">
    <source>
        <dbReference type="Google" id="ProtNLM"/>
    </source>
</evidence>
<dbReference type="PROSITE" id="PS51257">
    <property type="entry name" value="PROKAR_LIPOPROTEIN"/>
    <property type="match status" value="1"/>
</dbReference>
<evidence type="ECO:0000313" key="3">
    <source>
        <dbReference type="Proteomes" id="UP000294508"/>
    </source>
</evidence>
<dbReference type="RefSeq" id="WP_132209060.1">
    <property type="nucleotide sequence ID" value="NZ_SLWN01000003.1"/>
</dbReference>
<evidence type="ECO:0000313" key="2">
    <source>
        <dbReference type="EMBL" id="TCO33620.1"/>
    </source>
</evidence>
<accession>A0A4V6NN71</accession>
<dbReference type="EMBL" id="SLWN01000003">
    <property type="protein sequence ID" value="TCO33620.1"/>
    <property type="molecule type" value="Genomic_DNA"/>
</dbReference>
<keyword evidence="1" id="KW-0732">Signal</keyword>
<dbReference type="AlphaFoldDB" id="A0A4V6NN71"/>
<reference evidence="2 3" key="1">
    <citation type="journal article" date="2015" name="Stand. Genomic Sci.">
        <title>Genomic Encyclopedia of Bacterial and Archaeal Type Strains, Phase III: the genomes of soil and plant-associated and newly described type strains.</title>
        <authorList>
            <person name="Whitman W.B."/>
            <person name="Woyke T."/>
            <person name="Klenk H.P."/>
            <person name="Zhou Y."/>
            <person name="Lilburn T.G."/>
            <person name="Beck B.J."/>
            <person name="De Vos P."/>
            <person name="Vandamme P."/>
            <person name="Eisen J.A."/>
            <person name="Garrity G."/>
            <person name="Hugenholtz P."/>
            <person name="Kyrpides N.C."/>
        </authorList>
    </citation>
    <scope>NUCLEOTIDE SEQUENCE [LARGE SCALE GENOMIC DNA]</scope>
    <source>
        <strain evidence="2 3">VKM Ac-2572</strain>
    </source>
</reference>
<proteinExistence type="predicted"/>
<organism evidence="2 3">
    <name type="scientific">Kribbella steppae</name>
    <dbReference type="NCBI Taxonomy" id="2512223"/>
    <lineage>
        <taxon>Bacteria</taxon>
        <taxon>Bacillati</taxon>
        <taxon>Actinomycetota</taxon>
        <taxon>Actinomycetes</taxon>
        <taxon>Propionibacteriales</taxon>
        <taxon>Kribbellaceae</taxon>
        <taxon>Kribbella</taxon>
    </lineage>
</organism>
<evidence type="ECO:0000256" key="1">
    <source>
        <dbReference type="SAM" id="SignalP"/>
    </source>
</evidence>
<gene>
    <name evidence="2" type="ORF">EV652_103622</name>
</gene>
<sequence>MRRRLAGIALGSTLLLGTSACGGPTVSEVGSQLQRDGSEVLTKAVETEAADGVKPTITEDGSKDEACPDGKVKRVYAGSFPFEPNSDVDSTFDLAFKSVLGQLDNERYELSRPPDSDDLNRREFVATSKDDGNITLTVTFTAGPAPTFALRGETKCLSS</sequence>
<feature type="signal peptide" evidence="1">
    <location>
        <begin position="1"/>
        <end position="22"/>
    </location>
</feature>
<feature type="chain" id="PRO_5020257505" description="LppA-like lipoprotein" evidence="1">
    <location>
        <begin position="23"/>
        <end position="159"/>
    </location>
</feature>
<dbReference type="OrthoDB" id="3530950at2"/>
<comment type="caution">
    <text evidence="2">The sequence shown here is derived from an EMBL/GenBank/DDBJ whole genome shotgun (WGS) entry which is preliminary data.</text>
</comment>